<dbReference type="Proteomes" id="UP000799324">
    <property type="component" value="Unassembled WGS sequence"/>
</dbReference>
<dbReference type="EMBL" id="MU004483">
    <property type="protein sequence ID" value="KAF2649669.1"/>
    <property type="molecule type" value="Genomic_DNA"/>
</dbReference>
<name>A0A6A6SPP2_9PLEO</name>
<reference evidence="5" key="1">
    <citation type="journal article" date="2020" name="Stud. Mycol.">
        <title>101 Dothideomycetes genomes: a test case for predicting lifestyles and emergence of pathogens.</title>
        <authorList>
            <person name="Haridas S."/>
            <person name="Albert R."/>
            <person name="Binder M."/>
            <person name="Bloem J."/>
            <person name="Labutti K."/>
            <person name="Salamov A."/>
            <person name="Andreopoulos B."/>
            <person name="Baker S."/>
            <person name="Barry K."/>
            <person name="Bills G."/>
            <person name="Bluhm B."/>
            <person name="Cannon C."/>
            <person name="Castanera R."/>
            <person name="Culley D."/>
            <person name="Daum C."/>
            <person name="Ezra D."/>
            <person name="Gonzalez J."/>
            <person name="Henrissat B."/>
            <person name="Kuo A."/>
            <person name="Liang C."/>
            <person name="Lipzen A."/>
            <person name="Lutzoni F."/>
            <person name="Magnuson J."/>
            <person name="Mondo S."/>
            <person name="Nolan M."/>
            <person name="Ohm R."/>
            <person name="Pangilinan J."/>
            <person name="Park H.-J."/>
            <person name="Ramirez L."/>
            <person name="Alfaro M."/>
            <person name="Sun H."/>
            <person name="Tritt A."/>
            <person name="Yoshinaga Y."/>
            <person name="Zwiers L.-H."/>
            <person name="Turgeon B."/>
            <person name="Goodwin S."/>
            <person name="Spatafora J."/>
            <person name="Crous P."/>
            <person name="Grigoriev I."/>
        </authorList>
    </citation>
    <scope>NUCLEOTIDE SEQUENCE</scope>
    <source>
        <strain evidence="5">CBS 122681</strain>
    </source>
</reference>
<dbReference type="PANTHER" id="PTHR10039:SF11">
    <property type="entry name" value="NACHT DOMAIN PROTEIN (AFU_ORTHOLOGUE AFUA_1G01490)"/>
    <property type="match status" value="1"/>
</dbReference>
<dbReference type="SUPFAM" id="SSF52540">
    <property type="entry name" value="P-loop containing nucleoside triphosphate hydrolases"/>
    <property type="match status" value="1"/>
</dbReference>
<evidence type="ECO:0000313" key="6">
    <source>
        <dbReference type="Proteomes" id="UP000799324"/>
    </source>
</evidence>
<evidence type="ECO:0000256" key="1">
    <source>
        <dbReference type="ARBA" id="ARBA00022737"/>
    </source>
</evidence>
<dbReference type="Gene3D" id="3.40.50.300">
    <property type="entry name" value="P-loop containing nucleotide triphosphate hydrolases"/>
    <property type="match status" value="1"/>
</dbReference>
<dbReference type="OrthoDB" id="2546325at2759"/>
<accession>A0A6A6SPP2</accession>
<feature type="compositionally biased region" description="Gly residues" evidence="2">
    <location>
        <begin position="2027"/>
        <end position="2043"/>
    </location>
</feature>
<evidence type="ECO:0000313" key="5">
    <source>
        <dbReference type="EMBL" id="KAF2649669.1"/>
    </source>
</evidence>
<feature type="domain" description="GPI inositol-deacylase winged helix" evidence="3">
    <location>
        <begin position="555"/>
        <end position="631"/>
    </location>
</feature>
<dbReference type="Pfam" id="PF24883">
    <property type="entry name" value="NPHP3_N"/>
    <property type="match status" value="1"/>
</dbReference>
<dbReference type="InterPro" id="IPR011990">
    <property type="entry name" value="TPR-like_helical_dom_sf"/>
</dbReference>
<sequence>MAPIAITPPTSTNGTHESSDYMTAGDGSFSPTLSPKDGLRLPKFGSFRESMTMTTVIRPKFGRSTSVAFEGHSSIHDYLKTLKSTRFRYMPADGSNWDRILKWADNIGGIVLLSNGVLSEFMLNSEDASRKLCDGCTGLLQLGTSHIKILTKAFSMIHKMAFALSIFLRQRHIIESASDVRRELAHAFQELAHFTSGVLAFCASRCRGAGTVALPDFDVYLVKNNASFWTHLESVSISMWATSKQCASNGLREIRDFLSPQDTVVKSIMSNQLYAESTRAEFTCEWFSPHLRAFTKNTGNKKVFLVTGAASSGKTVLARWIYEKLQESVDTQPYDVINFSVDTEVKYTTTPLSLIKSLLFQLLDRKVGHESLVSHITKAIALSRQGSSAAEVESALWTALETVLHDQKLLILVDGIDQLAGVRIGNPPVLEILDRITKRHRHIKAIVLSRPVSDAALKHCQEILALGNKTVRDIGYYFEDSIQHYPQLRKLKESDKMEIVSKYTEASNGSFLWAHLQIRAIRHEQSTAAIMKACQKAPRTADEVIDRLITGLDTKRSETKHILSWVLAADRPLTVKELQALLEVDLDGCAYRPFSGNVENTIHQLCGSLLKVRDGLVLLRHPSIREGLLSSTPAGNKSARLVIDLKEAHKELAVRVMAYVKIHLRDGAEPQADICDAKEMAIVFEQYDLLEYAARYWISHVRRSSLFDKNSGNVNVSPQLKVAFSNAVRFALLDGTCVAQQYVACDAEGLQNLAYRVRKTILGDHSTAVLQSLILELGISKLFKSSYLLSELSFETWKMSRHACSDSVIQSLAEAFVQYSDGLTVAQRVEFFARKEEVLEYLVEVHAHGHSEAQEIHYLTLLAELYVEIQRVDDAIVLYRNLYQRRLVEYGYLHHETRSLFELCITHLKHLSKYDEILEITLEYHEYLEQNLVVTDERRIKSTFALVQIYESRTDIFKAEEVLVRFWHQVSVAKSTTRTTELKIDVALKYSKFLTRHSRREESEVVLQGLWTEIQSFSYEARFEFSMIQRVQKIAKYFSRLEIHTMSRSIYQSLYEHFERHEQRTSIECITIVRSLAETITQSIEYSKTVVSSSTTTTSTSTTISKEEKRTLMQVFEASLTTTEVSSTTISICRALCATYMHEERYEEACEIYRRVVLKVWASIESTSVAIDTIDVTTRLTEEIVELAFSLAICHFRMLHIDVAAAIYFNLFRALVCTRTITNKRFLLAKFKLIINFFSEVYNFERVIEIYRELFVWMPICFGKTDSETILVLIEFAKICLRMRLYEEAATACYYVYSCFRIAHGCLHFNGFEAAVLLAEIYEMQCKWELAYEVSGYLWRTWIRFGAEYSIDVKIVEKIYERYVCALERRESEHSLLLQVALEYYESCVKIYKHHHETTIKATLAYAQICERREETHQTAVSLYQQVIKYCKQTKSEFSKKTLSICNTRIASLYASSTKEISMAVEIYREQYDMCRKTERTSTETLTALHKFVTTCKKQSTTESIAIASQTLQSTALEIFQQETHSEKMYESAKVLATSYKECALLEQASTLVQELRSKVVEQVRSSVTSTSHAEHKSLVFLASFTEAISASSSYSSVIAELRSEFLMYEAYFRATKTQTNYRSILKSGSSLYFHLEKKTERRAEFLKIEKELSGYFYKYLNFPRSVKESVMHFFFQLYLREVNKTKYEPDVVKHATETVFRFTKTAKFSEAYDLVLLIDRFVHLQGGFHSSHFYIHIGLDLAKSLVGIGTTKCSDSKLYGVMLDLSRVILQEVLKGLDDFDMDLCELEQLLADLVSMLSEQKKYEDLERVLQGLWQTRTIRNNLSSSPLVLYIGRSLIQTHACLNKFSDAVHLCYHIRYNLAYIRGALDKSTLDFTVLLSELYTEQKRYRDAMELSEEVLCRLGEGQSAPGLDPIRAAAIHTELLKMAYKRQGKSEKNPQHYYDVFSALDQRFDGVTAWRDNRPQLEKWTPGVKDGEALGCWKKPAKFEWECEGEETQVERGWREELVKRRVSGRYWEKTEDTGNGANGGGIAVANGNGNGF</sequence>
<feature type="region of interest" description="Disordered" evidence="2">
    <location>
        <begin position="2022"/>
        <end position="2043"/>
    </location>
</feature>
<keyword evidence="1" id="KW-0677">Repeat</keyword>
<evidence type="ECO:0000259" key="4">
    <source>
        <dbReference type="Pfam" id="PF24883"/>
    </source>
</evidence>
<keyword evidence="6" id="KW-1185">Reference proteome</keyword>
<dbReference type="Gene3D" id="1.25.40.10">
    <property type="entry name" value="Tetratricopeptide repeat domain"/>
    <property type="match status" value="1"/>
</dbReference>
<dbReference type="InterPro" id="IPR054471">
    <property type="entry name" value="GPIID_WHD"/>
</dbReference>
<evidence type="ECO:0000256" key="2">
    <source>
        <dbReference type="SAM" id="MobiDB-lite"/>
    </source>
</evidence>
<feature type="region of interest" description="Disordered" evidence="2">
    <location>
        <begin position="1"/>
        <end position="27"/>
    </location>
</feature>
<evidence type="ECO:0000259" key="3">
    <source>
        <dbReference type="Pfam" id="PF22939"/>
    </source>
</evidence>
<feature type="domain" description="Nephrocystin 3-like N-terminal" evidence="4">
    <location>
        <begin position="283"/>
        <end position="450"/>
    </location>
</feature>
<gene>
    <name evidence="5" type="ORF">K491DRAFT_721459</name>
</gene>
<dbReference type="PANTHER" id="PTHR10039">
    <property type="entry name" value="AMELOGENIN"/>
    <property type="match status" value="1"/>
</dbReference>
<dbReference type="Pfam" id="PF22939">
    <property type="entry name" value="WHD_GPIID"/>
    <property type="match status" value="1"/>
</dbReference>
<dbReference type="InterPro" id="IPR056884">
    <property type="entry name" value="NPHP3-like_N"/>
</dbReference>
<protein>
    <submittedName>
        <fullName evidence="5">Uncharacterized protein</fullName>
    </submittedName>
</protein>
<dbReference type="InterPro" id="IPR027417">
    <property type="entry name" value="P-loop_NTPase"/>
</dbReference>
<proteinExistence type="predicted"/>
<organism evidence="5 6">
    <name type="scientific">Lophiostoma macrostomum CBS 122681</name>
    <dbReference type="NCBI Taxonomy" id="1314788"/>
    <lineage>
        <taxon>Eukaryota</taxon>
        <taxon>Fungi</taxon>
        <taxon>Dikarya</taxon>
        <taxon>Ascomycota</taxon>
        <taxon>Pezizomycotina</taxon>
        <taxon>Dothideomycetes</taxon>
        <taxon>Pleosporomycetidae</taxon>
        <taxon>Pleosporales</taxon>
        <taxon>Lophiostomataceae</taxon>
        <taxon>Lophiostoma</taxon>
    </lineage>
</organism>